<dbReference type="GO" id="GO:0006281">
    <property type="term" value="P:DNA repair"/>
    <property type="evidence" value="ECO:0007669"/>
    <property type="project" value="TreeGrafter"/>
</dbReference>
<dbReference type="Gene3D" id="3.40.50.300">
    <property type="entry name" value="P-loop containing nucleotide triphosphate hydrolases"/>
    <property type="match status" value="1"/>
</dbReference>
<evidence type="ECO:0000256" key="2">
    <source>
        <dbReference type="ARBA" id="ARBA00022801"/>
    </source>
</evidence>
<keyword evidence="1" id="KW-0547">Nucleotide-binding</keyword>
<dbReference type="InterPro" id="IPR027417">
    <property type="entry name" value="P-loop_NTPase"/>
</dbReference>
<evidence type="ECO:0000256" key="3">
    <source>
        <dbReference type="ARBA" id="ARBA00022840"/>
    </source>
</evidence>
<accession>A0A0D1Y4I6</accession>
<dbReference type="GO" id="GO:0016787">
    <property type="term" value="F:hydrolase activity"/>
    <property type="evidence" value="ECO:0007669"/>
    <property type="project" value="UniProtKB-KW"/>
</dbReference>
<dbReference type="EMBL" id="KN846954">
    <property type="protein sequence ID" value="KIV77747.1"/>
    <property type="molecule type" value="Genomic_DNA"/>
</dbReference>
<evidence type="ECO:0000259" key="4">
    <source>
        <dbReference type="PROSITE" id="PS51194"/>
    </source>
</evidence>
<evidence type="ECO:0000313" key="6">
    <source>
        <dbReference type="Proteomes" id="UP000053599"/>
    </source>
</evidence>
<dbReference type="SMART" id="SM00490">
    <property type="entry name" value="HELICc"/>
    <property type="match status" value="1"/>
</dbReference>
<dbReference type="GO" id="GO:0008094">
    <property type="term" value="F:ATP-dependent activity, acting on DNA"/>
    <property type="evidence" value="ECO:0007669"/>
    <property type="project" value="TreeGrafter"/>
</dbReference>
<gene>
    <name evidence="5" type="ORF">PV11_09528</name>
</gene>
<reference evidence="5 6" key="1">
    <citation type="submission" date="2015-01" db="EMBL/GenBank/DDBJ databases">
        <title>The Genome Sequence of Exophiala sideris CBS121828.</title>
        <authorList>
            <consortium name="The Broad Institute Genomics Platform"/>
            <person name="Cuomo C."/>
            <person name="de Hoog S."/>
            <person name="Gorbushina A."/>
            <person name="Stielow B."/>
            <person name="Teixiera M."/>
            <person name="Abouelleil A."/>
            <person name="Chapman S.B."/>
            <person name="Priest M."/>
            <person name="Young S.K."/>
            <person name="Wortman J."/>
            <person name="Nusbaum C."/>
            <person name="Birren B."/>
        </authorList>
    </citation>
    <scope>NUCLEOTIDE SEQUENCE [LARGE SCALE GENOMIC DNA]</scope>
    <source>
        <strain evidence="5 6">CBS 121828</strain>
    </source>
</reference>
<dbReference type="GO" id="GO:0005634">
    <property type="term" value="C:nucleus"/>
    <property type="evidence" value="ECO:0007669"/>
    <property type="project" value="TreeGrafter"/>
</dbReference>
<dbReference type="STRING" id="1016849.A0A0D1Y4I6"/>
<keyword evidence="3" id="KW-0067">ATP-binding</keyword>
<dbReference type="CDD" id="cd18793">
    <property type="entry name" value="SF2_C_SNF"/>
    <property type="match status" value="1"/>
</dbReference>
<dbReference type="InterPro" id="IPR050628">
    <property type="entry name" value="SNF2_RAD54_helicase_TF"/>
</dbReference>
<dbReference type="GO" id="GO:0005524">
    <property type="term" value="F:ATP binding"/>
    <property type="evidence" value="ECO:0007669"/>
    <property type="project" value="UniProtKB-KW"/>
</dbReference>
<dbReference type="InterPro" id="IPR001650">
    <property type="entry name" value="Helicase_C-like"/>
</dbReference>
<keyword evidence="2" id="KW-0378">Hydrolase</keyword>
<dbReference type="HOGENOM" id="CLU_645626_0_0_1"/>
<dbReference type="AlphaFoldDB" id="A0A0D1Y4I6"/>
<dbReference type="Proteomes" id="UP000053599">
    <property type="component" value="Unassembled WGS sequence"/>
</dbReference>
<dbReference type="OrthoDB" id="448448at2759"/>
<feature type="domain" description="Helicase C-terminal" evidence="4">
    <location>
        <begin position="246"/>
        <end position="401"/>
    </location>
</feature>
<dbReference type="SUPFAM" id="SSF52540">
    <property type="entry name" value="P-loop containing nucleoside triphosphate hydrolases"/>
    <property type="match status" value="1"/>
</dbReference>
<name>A0A0D1Y4I6_9EURO</name>
<dbReference type="PANTHER" id="PTHR45626">
    <property type="entry name" value="TRANSCRIPTION TERMINATION FACTOR 2-RELATED"/>
    <property type="match status" value="1"/>
</dbReference>
<sequence length="425" mass="48144">MDPAAGLGIRDSLLQSIWSFLFGGTFTLKCHFLNHTPAQQRSIKKAQPSRLNLDLFDPTGSRRKILSVIFEGISIQRRNYDYFGGDKILPELRYRDIKVPLSGEAIQDKWFLPFSDIPIDVESECTLQEETTGWWDKQRCSPEDTTRWTEVELKLPAITKARSAAGHPAAAFVTYSDTREAEIEHGSKDLSEDNLDKSIARAETIRHQTPAEKTARQQFREQLAIGDRWKSSRTVAGLYCVWAGFSDDDPISRGNVLVFSHCLRTLDALSVGLKKLNEGNKYSVFQLDGTMSAEAKDLVRRKFNSTETCSVLLMTYASSSLGLNLHSATKVIFLTPQWSPAVEKQAIARALQAGQTKPVLVYRLWAPNSVEQEVMKKHPLKENLTHFLEGSARDKHPNEWREWLQWGQDEFLETLGSIQVQEEAE</sequence>
<protein>
    <recommendedName>
        <fullName evidence="4">Helicase C-terminal domain-containing protein</fullName>
    </recommendedName>
</protein>
<organism evidence="5 6">
    <name type="scientific">Exophiala sideris</name>
    <dbReference type="NCBI Taxonomy" id="1016849"/>
    <lineage>
        <taxon>Eukaryota</taxon>
        <taxon>Fungi</taxon>
        <taxon>Dikarya</taxon>
        <taxon>Ascomycota</taxon>
        <taxon>Pezizomycotina</taxon>
        <taxon>Eurotiomycetes</taxon>
        <taxon>Chaetothyriomycetidae</taxon>
        <taxon>Chaetothyriales</taxon>
        <taxon>Herpotrichiellaceae</taxon>
        <taxon>Exophiala</taxon>
    </lineage>
</organism>
<evidence type="ECO:0000313" key="5">
    <source>
        <dbReference type="EMBL" id="KIV77747.1"/>
    </source>
</evidence>
<dbReference type="InterPro" id="IPR049730">
    <property type="entry name" value="SNF2/RAD54-like_C"/>
</dbReference>
<dbReference type="PROSITE" id="PS51194">
    <property type="entry name" value="HELICASE_CTER"/>
    <property type="match status" value="1"/>
</dbReference>
<proteinExistence type="predicted"/>
<dbReference type="Pfam" id="PF00271">
    <property type="entry name" value="Helicase_C"/>
    <property type="match status" value="1"/>
</dbReference>
<evidence type="ECO:0000256" key="1">
    <source>
        <dbReference type="ARBA" id="ARBA00022741"/>
    </source>
</evidence>